<evidence type="ECO:0000256" key="4">
    <source>
        <dbReference type="ARBA" id="ARBA00022692"/>
    </source>
</evidence>
<dbReference type="InParanoid" id="A0A2P6N7C8"/>
<evidence type="ECO:0000256" key="8">
    <source>
        <dbReference type="ARBA" id="ARBA00023136"/>
    </source>
</evidence>
<evidence type="ECO:0000256" key="6">
    <source>
        <dbReference type="ARBA" id="ARBA00022989"/>
    </source>
</evidence>
<feature type="region of interest" description="Disordered" evidence="11">
    <location>
        <begin position="387"/>
        <end position="438"/>
    </location>
</feature>
<evidence type="ECO:0000256" key="3">
    <source>
        <dbReference type="ARBA" id="ARBA00022448"/>
    </source>
</evidence>
<feature type="region of interest" description="Disordered" evidence="11">
    <location>
        <begin position="331"/>
        <end position="368"/>
    </location>
</feature>
<keyword evidence="7" id="KW-0496">Mitochondrion</keyword>
<evidence type="ECO:0000256" key="12">
    <source>
        <dbReference type="SAM" id="Phobius"/>
    </source>
</evidence>
<feature type="compositionally biased region" description="Polar residues" evidence="11">
    <location>
        <begin position="427"/>
        <end position="438"/>
    </location>
</feature>
<dbReference type="Proteomes" id="UP000241769">
    <property type="component" value="Unassembled WGS sequence"/>
</dbReference>
<feature type="repeat" description="Solcar" evidence="9">
    <location>
        <begin position="21"/>
        <end position="102"/>
    </location>
</feature>
<dbReference type="STRING" id="1890364.A0A2P6N7C8"/>
<keyword evidence="3 10" id="KW-0813">Transport</keyword>
<dbReference type="InterPro" id="IPR050567">
    <property type="entry name" value="Mitochondrial_Carrier"/>
</dbReference>
<name>A0A2P6N7C8_9EUKA</name>
<feature type="repeat" description="Solcar" evidence="9">
    <location>
        <begin position="120"/>
        <end position="204"/>
    </location>
</feature>
<reference evidence="13 14" key="1">
    <citation type="journal article" date="2018" name="Genome Biol. Evol.">
        <title>Multiple Roots of Fruiting Body Formation in Amoebozoa.</title>
        <authorList>
            <person name="Hillmann F."/>
            <person name="Forbes G."/>
            <person name="Novohradska S."/>
            <person name="Ferling I."/>
            <person name="Riege K."/>
            <person name="Groth M."/>
            <person name="Westermann M."/>
            <person name="Marz M."/>
            <person name="Spaller T."/>
            <person name="Winckler T."/>
            <person name="Schaap P."/>
            <person name="Glockner G."/>
        </authorList>
    </citation>
    <scope>NUCLEOTIDE SEQUENCE [LARGE SCALE GENOMIC DNA]</scope>
    <source>
        <strain evidence="13 14">Jena</strain>
    </source>
</reference>
<proteinExistence type="inferred from homology"/>
<evidence type="ECO:0000256" key="11">
    <source>
        <dbReference type="SAM" id="MobiDB-lite"/>
    </source>
</evidence>
<evidence type="ECO:0000256" key="1">
    <source>
        <dbReference type="ARBA" id="ARBA00004225"/>
    </source>
</evidence>
<keyword evidence="8 9" id="KW-0472">Membrane</keyword>
<evidence type="ECO:0000256" key="10">
    <source>
        <dbReference type="RuleBase" id="RU000488"/>
    </source>
</evidence>
<dbReference type="EMBL" id="MDYQ01000168">
    <property type="protein sequence ID" value="PRP79847.1"/>
    <property type="molecule type" value="Genomic_DNA"/>
</dbReference>
<keyword evidence="6 12" id="KW-1133">Transmembrane helix</keyword>
<dbReference type="PANTHER" id="PTHR45624">
    <property type="entry name" value="MITOCHONDRIAL BASIC AMINO ACIDS TRANSPORTER-RELATED"/>
    <property type="match status" value="1"/>
</dbReference>
<protein>
    <submittedName>
        <fullName evidence="13">Mitochondrial substrate carrier family protein</fullName>
    </submittedName>
</protein>
<dbReference type="PANTHER" id="PTHR45624:SF24">
    <property type="entry name" value="MITOCHONDRIAL SUBSTRATE CARRIER FAMILY PROTEIN G"/>
    <property type="match status" value="1"/>
</dbReference>
<dbReference type="InterPro" id="IPR023395">
    <property type="entry name" value="MCP_dom_sf"/>
</dbReference>
<comment type="subcellular location">
    <subcellularLocation>
        <location evidence="1">Mitochondrion membrane</location>
        <topology evidence="1">Multi-pass membrane protein</topology>
    </subcellularLocation>
</comment>
<evidence type="ECO:0000256" key="7">
    <source>
        <dbReference type="ARBA" id="ARBA00023128"/>
    </source>
</evidence>
<feature type="repeat" description="Solcar" evidence="9">
    <location>
        <begin position="213"/>
        <end position="302"/>
    </location>
</feature>
<dbReference type="Gene3D" id="1.50.40.10">
    <property type="entry name" value="Mitochondrial carrier domain"/>
    <property type="match status" value="2"/>
</dbReference>
<dbReference type="SUPFAM" id="SSF103506">
    <property type="entry name" value="Mitochondrial carrier"/>
    <property type="match status" value="1"/>
</dbReference>
<keyword evidence="14" id="KW-1185">Reference proteome</keyword>
<comment type="caution">
    <text evidence="13">The sequence shown here is derived from an EMBL/GenBank/DDBJ whole genome shotgun (WGS) entry which is preliminary data.</text>
</comment>
<dbReference type="OrthoDB" id="193856at2759"/>
<feature type="transmembrane region" description="Helical" evidence="12">
    <location>
        <begin position="216"/>
        <end position="236"/>
    </location>
</feature>
<dbReference type="PROSITE" id="PS50920">
    <property type="entry name" value="SOLCAR"/>
    <property type="match status" value="3"/>
</dbReference>
<gene>
    <name evidence="13" type="ORF">PROFUN_12459</name>
</gene>
<evidence type="ECO:0000256" key="2">
    <source>
        <dbReference type="ARBA" id="ARBA00006375"/>
    </source>
</evidence>
<dbReference type="GO" id="GO:0031966">
    <property type="term" value="C:mitochondrial membrane"/>
    <property type="evidence" value="ECO:0007669"/>
    <property type="project" value="UniProtKB-SubCell"/>
</dbReference>
<sequence>MGSSSRPQPNEPEIHLSNDDQSAVKDIVAGAFRGIAQVIVGHPLDTVKVRLQTQTKDHKFNGLWDCLKTTFWGLYKGAQSPLYMSTFYSAVLFVTYGQSKRLFHDSSRDTPGNPNYPLREMILIGGCSGFFAASVESPMDLVKSKMQVQFDNTHREYTSSVDCARKLVRRYGFFSLFQGWSAAVCRNIPGTITYFYTYESLRYVLPRNSKGLPTELSVIVAGGISGIIFWTAIFPFDVVKSRMQTDHLDREKRVYKTVWGTLNTLHRQGGMRSLYAGFLPCLIRAFPTNAASFLAYENYRKSSILKSWDNQAGPNGSFERTTEKRTQGITPSHFEAPANHFPLNAQSSNHKAYSHNNDGTSDRGSPLRHKSQRLWAYDLFGISLGSLRKPNSSLPPPTETRTALESPDKLNTFKRTLLRTREDKNVSIATSNDPLKRQ</sequence>
<comment type="similarity">
    <text evidence="2 10">Belongs to the mitochondrial carrier (TC 2.A.29) family.</text>
</comment>
<dbReference type="AlphaFoldDB" id="A0A2P6N7C8"/>
<keyword evidence="4 9" id="KW-0812">Transmembrane</keyword>
<accession>A0A2P6N7C8</accession>
<evidence type="ECO:0000313" key="13">
    <source>
        <dbReference type="EMBL" id="PRP79847.1"/>
    </source>
</evidence>
<dbReference type="GO" id="GO:0022857">
    <property type="term" value="F:transmembrane transporter activity"/>
    <property type="evidence" value="ECO:0007669"/>
    <property type="project" value="TreeGrafter"/>
</dbReference>
<evidence type="ECO:0000313" key="14">
    <source>
        <dbReference type="Proteomes" id="UP000241769"/>
    </source>
</evidence>
<organism evidence="13 14">
    <name type="scientific">Planoprotostelium fungivorum</name>
    <dbReference type="NCBI Taxonomy" id="1890364"/>
    <lineage>
        <taxon>Eukaryota</taxon>
        <taxon>Amoebozoa</taxon>
        <taxon>Evosea</taxon>
        <taxon>Variosea</taxon>
        <taxon>Cavosteliida</taxon>
        <taxon>Cavosteliaceae</taxon>
        <taxon>Planoprotostelium</taxon>
    </lineage>
</organism>
<feature type="compositionally biased region" description="Polar residues" evidence="11">
    <location>
        <begin position="344"/>
        <end position="363"/>
    </location>
</feature>
<keyword evidence="5" id="KW-0677">Repeat</keyword>
<dbReference type="Pfam" id="PF00153">
    <property type="entry name" value="Mito_carr"/>
    <property type="match status" value="3"/>
</dbReference>
<feature type="transmembrane region" description="Helical" evidence="12">
    <location>
        <begin position="173"/>
        <end position="196"/>
    </location>
</feature>
<evidence type="ECO:0000256" key="9">
    <source>
        <dbReference type="PROSITE-ProRule" id="PRU00282"/>
    </source>
</evidence>
<dbReference type="InterPro" id="IPR018108">
    <property type="entry name" value="MCP_transmembrane"/>
</dbReference>
<evidence type="ECO:0000256" key="5">
    <source>
        <dbReference type="ARBA" id="ARBA00022737"/>
    </source>
</evidence>